<dbReference type="STRING" id="4536.A0A0E0GIT7"/>
<comment type="similarity">
    <text evidence="1">Belongs to the cystatin family. Phytocystatin subfamily.</text>
</comment>
<dbReference type="SMART" id="SM00043">
    <property type="entry name" value="CY"/>
    <property type="match status" value="2"/>
</dbReference>
<dbReference type="Proteomes" id="UP000006591">
    <property type="component" value="Chromosome 3"/>
</dbReference>
<evidence type="ECO:0000256" key="3">
    <source>
        <dbReference type="ARBA" id="ARBA00022704"/>
    </source>
</evidence>
<evidence type="ECO:0000256" key="2">
    <source>
        <dbReference type="ARBA" id="ARBA00022690"/>
    </source>
</evidence>
<dbReference type="Pfam" id="PF16845">
    <property type="entry name" value="SQAPI"/>
    <property type="match status" value="2"/>
</dbReference>
<keyword evidence="4" id="KW-0611">Plant defense</keyword>
<feature type="domain" description="Cystatin" evidence="6">
    <location>
        <begin position="18"/>
        <end position="107"/>
    </location>
</feature>
<dbReference type="PROSITE" id="PS00287">
    <property type="entry name" value="CYSTATIN"/>
    <property type="match status" value="2"/>
</dbReference>
<dbReference type="PANTHER" id="PTHR47116">
    <property type="entry name" value="PHLOEM FILAMENT PROTEIN"/>
    <property type="match status" value="1"/>
</dbReference>
<evidence type="ECO:0000313" key="8">
    <source>
        <dbReference type="Proteomes" id="UP000006591"/>
    </source>
</evidence>
<dbReference type="HOGENOM" id="CLU_1295995_0_0_1"/>
<dbReference type="GO" id="GO:0006952">
    <property type="term" value="P:defense response"/>
    <property type="evidence" value="ECO:0007669"/>
    <property type="project" value="UniProtKB-KW"/>
</dbReference>
<proteinExistence type="inferred from homology"/>
<evidence type="ECO:0000256" key="5">
    <source>
        <dbReference type="SAM" id="SignalP"/>
    </source>
</evidence>
<keyword evidence="2" id="KW-0646">Protease inhibitor</keyword>
<keyword evidence="3" id="KW-0789">Thiol protease inhibitor</keyword>
<accession>A0A0E0GIT7</accession>
<evidence type="ECO:0000313" key="7">
    <source>
        <dbReference type="EnsemblPlants" id="ONIVA03G08750.1"/>
    </source>
</evidence>
<dbReference type="CDD" id="cd00042">
    <property type="entry name" value="CY"/>
    <property type="match status" value="2"/>
</dbReference>
<evidence type="ECO:0000259" key="6">
    <source>
        <dbReference type="SMART" id="SM00043"/>
    </source>
</evidence>
<feature type="signal peptide" evidence="5">
    <location>
        <begin position="1"/>
        <end position="18"/>
    </location>
</feature>
<dbReference type="InterPro" id="IPR000010">
    <property type="entry name" value="Cystatin_dom"/>
</dbReference>
<dbReference type="GO" id="GO:0004869">
    <property type="term" value="F:cysteine-type endopeptidase inhibitor activity"/>
    <property type="evidence" value="ECO:0007669"/>
    <property type="project" value="UniProtKB-KW"/>
</dbReference>
<reference evidence="7" key="1">
    <citation type="submission" date="2015-04" db="UniProtKB">
        <authorList>
            <consortium name="EnsemblPlants"/>
        </authorList>
    </citation>
    <scope>IDENTIFICATION</scope>
    <source>
        <strain evidence="7">SL10</strain>
    </source>
</reference>
<keyword evidence="8" id="KW-1185">Reference proteome</keyword>
<dbReference type="InterPro" id="IPR018073">
    <property type="entry name" value="Prot_inh_cystat_CS"/>
</dbReference>
<dbReference type="SUPFAM" id="SSF54403">
    <property type="entry name" value="Cystatin/monellin"/>
    <property type="match status" value="2"/>
</dbReference>
<sequence>MAMTTRTLLLAAVCAAAALPRGWSPIKNIDDPHIQELGRWAITENNRVSPSDELTFHRVTGGEQQVVSGMNYRLEIEAASGGGDVTGSYGAVVFEQDLTAAAAAKLLAMTMRTSSLLLAAVAVVAIVAGATAATVGSWEPVDINDPHVQELGRWAVAEEDRGVAAGGLTFERVTDGEKQVVAGVNYRLTLEASSSGAKDGRYEAVVYEQDPRSNARKLVSFEPIH</sequence>
<keyword evidence="5" id="KW-0732">Signal</keyword>
<dbReference type="Gramene" id="ONIVA03G08750.1">
    <property type="protein sequence ID" value="ONIVA03G08750.1"/>
    <property type="gene ID" value="ONIVA03G08750"/>
</dbReference>
<evidence type="ECO:0000256" key="1">
    <source>
        <dbReference type="ARBA" id="ARBA00007233"/>
    </source>
</evidence>
<dbReference type="EnsemblPlants" id="ONIVA03G08750.1">
    <property type="protein sequence ID" value="ONIVA03G08750.1"/>
    <property type="gene ID" value="ONIVA03G08750"/>
</dbReference>
<organism evidence="7">
    <name type="scientific">Oryza nivara</name>
    <name type="common">Indian wild rice</name>
    <name type="synonym">Oryza sativa f. spontanea</name>
    <dbReference type="NCBI Taxonomy" id="4536"/>
    <lineage>
        <taxon>Eukaryota</taxon>
        <taxon>Viridiplantae</taxon>
        <taxon>Streptophyta</taxon>
        <taxon>Embryophyta</taxon>
        <taxon>Tracheophyta</taxon>
        <taxon>Spermatophyta</taxon>
        <taxon>Magnoliopsida</taxon>
        <taxon>Liliopsida</taxon>
        <taxon>Poales</taxon>
        <taxon>Poaceae</taxon>
        <taxon>BOP clade</taxon>
        <taxon>Oryzoideae</taxon>
        <taxon>Oryzeae</taxon>
        <taxon>Oryzinae</taxon>
        <taxon>Oryza</taxon>
    </lineage>
</organism>
<feature type="chain" id="PRO_5018523640" evidence="5">
    <location>
        <begin position="19"/>
        <end position="225"/>
    </location>
</feature>
<feature type="domain" description="Cystatin" evidence="6">
    <location>
        <begin position="133"/>
        <end position="224"/>
    </location>
</feature>
<dbReference type="OMA" id="WENKNGR"/>
<dbReference type="InterPro" id="IPR027214">
    <property type="entry name" value="Cystatin"/>
</dbReference>
<protein>
    <submittedName>
        <fullName evidence="7">Cysteine proteinase inhibitor</fullName>
    </submittedName>
</protein>
<dbReference type="InterPro" id="IPR046350">
    <property type="entry name" value="Cystatin_sf"/>
</dbReference>
<dbReference type="Gene3D" id="3.10.450.10">
    <property type="match status" value="2"/>
</dbReference>
<evidence type="ECO:0000256" key="4">
    <source>
        <dbReference type="ARBA" id="ARBA00022821"/>
    </source>
</evidence>
<dbReference type="eggNOG" id="ENOG502S46Q">
    <property type="taxonomic scope" value="Eukaryota"/>
</dbReference>
<name>A0A0E0GIT7_ORYNI</name>
<dbReference type="AlphaFoldDB" id="A0A0E0GIT7"/>
<reference evidence="7" key="2">
    <citation type="submission" date="2018-04" db="EMBL/GenBank/DDBJ databases">
        <title>OnivRS2 (Oryza nivara Reference Sequence Version 2).</title>
        <authorList>
            <person name="Zhang J."/>
            <person name="Kudrna D."/>
            <person name="Lee S."/>
            <person name="Talag J."/>
            <person name="Rajasekar S."/>
            <person name="Welchert J."/>
            <person name="Hsing Y.-I."/>
            <person name="Wing R.A."/>
        </authorList>
    </citation>
    <scope>NUCLEOTIDE SEQUENCE [LARGE SCALE GENOMIC DNA]</scope>
    <source>
        <strain evidence="7">SL10</strain>
    </source>
</reference>